<dbReference type="OrthoDB" id="6342359at2759"/>
<name>A0A8W8KYU6_MAGGI</name>
<dbReference type="OMA" id="NLSCYDC"/>
<organism evidence="2 3">
    <name type="scientific">Magallana gigas</name>
    <name type="common">Pacific oyster</name>
    <name type="synonym">Crassostrea gigas</name>
    <dbReference type="NCBI Taxonomy" id="29159"/>
    <lineage>
        <taxon>Eukaryota</taxon>
        <taxon>Metazoa</taxon>
        <taxon>Spiralia</taxon>
        <taxon>Lophotrochozoa</taxon>
        <taxon>Mollusca</taxon>
        <taxon>Bivalvia</taxon>
        <taxon>Autobranchia</taxon>
        <taxon>Pteriomorphia</taxon>
        <taxon>Ostreida</taxon>
        <taxon>Ostreoidea</taxon>
        <taxon>Ostreidae</taxon>
        <taxon>Magallana</taxon>
    </lineage>
</organism>
<evidence type="ECO:0000256" key="1">
    <source>
        <dbReference type="SAM" id="SignalP"/>
    </source>
</evidence>
<feature type="chain" id="PRO_5036493886" description="Snake toxin/toxin-like domain-containing protein" evidence="1">
    <location>
        <begin position="25"/>
        <end position="151"/>
    </location>
</feature>
<protein>
    <recommendedName>
        <fullName evidence="4">Snake toxin/toxin-like domain-containing protein</fullName>
    </recommendedName>
</protein>
<keyword evidence="1" id="KW-0732">Signal</keyword>
<dbReference type="AlphaFoldDB" id="A0A8W8KYU6"/>
<dbReference type="Proteomes" id="UP000005408">
    <property type="component" value="Unassembled WGS sequence"/>
</dbReference>
<proteinExistence type="predicted"/>
<dbReference type="EnsemblMetazoa" id="G2557.3">
    <property type="protein sequence ID" value="G2557.3:cds"/>
    <property type="gene ID" value="G2557"/>
</dbReference>
<evidence type="ECO:0008006" key="4">
    <source>
        <dbReference type="Google" id="ProtNLM"/>
    </source>
</evidence>
<accession>A0A8W8KYU6</accession>
<dbReference type="CDD" id="cd00117">
    <property type="entry name" value="TFP"/>
    <property type="match status" value="1"/>
</dbReference>
<evidence type="ECO:0000313" key="3">
    <source>
        <dbReference type="Proteomes" id="UP000005408"/>
    </source>
</evidence>
<reference evidence="2" key="1">
    <citation type="submission" date="2022-08" db="UniProtKB">
        <authorList>
            <consortium name="EnsemblMetazoa"/>
        </authorList>
    </citation>
    <scope>IDENTIFICATION</scope>
    <source>
        <strain evidence="2">05x7-T-G4-1.051#20</strain>
    </source>
</reference>
<sequence length="151" mass="17011">MGHGIDSRMLTMLLYVFYFTGSDSAIIIKEEDLGNLSCHKCEENFKQQWDPYTVCQIQPNNTPLIPCLRTETYCMVERISIMGLTTSIKRECAAECYYGCRSKNFGVTTRSCTSCCQTTGCNTGNAAEVIAQSKYCLVVLFLLMTSLQFVR</sequence>
<evidence type="ECO:0000313" key="2">
    <source>
        <dbReference type="EnsemblMetazoa" id="G2557.3:cds"/>
    </source>
</evidence>
<feature type="signal peptide" evidence="1">
    <location>
        <begin position="1"/>
        <end position="24"/>
    </location>
</feature>
<keyword evidence="3" id="KW-1185">Reference proteome</keyword>